<evidence type="ECO:0000313" key="2">
    <source>
        <dbReference type="Proteomes" id="UP001384579"/>
    </source>
</evidence>
<keyword evidence="2" id="KW-1185">Reference proteome</keyword>
<reference evidence="1 2" key="1">
    <citation type="journal article" date="2020" name="Harmful Algae">
        <title>Molecular and morphological characterization of a novel dihydroanatoxin-a producing Microcoleus species (cyanobacteria) from the Russian River, California, USA.</title>
        <authorList>
            <person name="Conklin K.Y."/>
            <person name="Stancheva R."/>
            <person name="Otten T.G."/>
            <person name="Fadness R."/>
            <person name="Boyer G.L."/>
            <person name="Read B."/>
            <person name="Zhang X."/>
            <person name="Sheath R.G."/>
        </authorList>
    </citation>
    <scope>NUCLEOTIDE SEQUENCE [LARGE SCALE GENOMIC DNA]</scope>
    <source>
        <strain evidence="1 2">PTRS2</strain>
    </source>
</reference>
<proteinExistence type="predicted"/>
<dbReference type="EMBL" id="JBBLXS010000311">
    <property type="protein sequence ID" value="MEK0187152.1"/>
    <property type="molecule type" value="Genomic_DNA"/>
</dbReference>
<organism evidence="1 2">
    <name type="scientific">Microcoleus anatoxicus PTRS2</name>
    <dbReference type="NCBI Taxonomy" id="2705321"/>
    <lineage>
        <taxon>Bacteria</taxon>
        <taxon>Bacillati</taxon>
        <taxon>Cyanobacteriota</taxon>
        <taxon>Cyanophyceae</taxon>
        <taxon>Oscillatoriophycideae</taxon>
        <taxon>Oscillatoriales</taxon>
        <taxon>Microcoleaceae</taxon>
        <taxon>Microcoleus</taxon>
        <taxon>Microcoleus anatoxicus</taxon>
    </lineage>
</organism>
<protein>
    <submittedName>
        <fullName evidence="1">Uncharacterized protein</fullName>
    </submittedName>
</protein>
<dbReference type="RefSeq" id="WP_340521183.1">
    <property type="nucleotide sequence ID" value="NZ_JBBLXS010000311.1"/>
</dbReference>
<sequence>MEIYASCAIAATYSLKTSFTTLAATGDRTSFTGGALVFSASKCKFSRRVAEPTHRFPVRLTENKTVKVELDGDSSRNSSVLREIL</sequence>
<evidence type="ECO:0000313" key="1">
    <source>
        <dbReference type="EMBL" id="MEK0187152.1"/>
    </source>
</evidence>
<accession>A0ABU8YRT3</accession>
<name>A0ABU8YRT3_9CYAN</name>
<gene>
    <name evidence="1" type="ORF">WMG39_20200</name>
</gene>
<dbReference type="Proteomes" id="UP001384579">
    <property type="component" value="Unassembled WGS sequence"/>
</dbReference>
<comment type="caution">
    <text evidence="1">The sequence shown here is derived from an EMBL/GenBank/DDBJ whole genome shotgun (WGS) entry which is preliminary data.</text>
</comment>